<proteinExistence type="predicted"/>
<gene>
    <name evidence="1" type="ORF">SAMN05661010_00879</name>
</gene>
<organism evidence="1 2">
    <name type="scientific">Modicisalibacter muralis</name>
    <dbReference type="NCBI Taxonomy" id="119000"/>
    <lineage>
        <taxon>Bacteria</taxon>
        <taxon>Pseudomonadati</taxon>
        <taxon>Pseudomonadota</taxon>
        <taxon>Gammaproteobacteria</taxon>
        <taxon>Oceanospirillales</taxon>
        <taxon>Halomonadaceae</taxon>
        <taxon>Modicisalibacter</taxon>
    </lineage>
</organism>
<accession>A0A1G9H0D2</accession>
<dbReference type="AlphaFoldDB" id="A0A1G9H0D2"/>
<dbReference type="OrthoDB" id="9181600at2"/>
<sequence>MKIMNKTRHSRMRSLMSAIGRGEKVILNHAGKRNSAFGLWQDHQSSVDDQVRFLRQSRHSS</sequence>
<evidence type="ECO:0000313" key="2">
    <source>
        <dbReference type="Proteomes" id="UP000198654"/>
    </source>
</evidence>
<dbReference type="STRING" id="119000.SAMN05661010_00879"/>
<dbReference type="Proteomes" id="UP000198654">
    <property type="component" value="Unassembled WGS sequence"/>
</dbReference>
<reference evidence="1 2" key="1">
    <citation type="submission" date="2016-10" db="EMBL/GenBank/DDBJ databases">
        <authorList>
            <person name="de Groot N.N."/>
        </authorList>
    </citation>
    <scope>NUCLEOTIDE SEQUENCE [LARGE SCALE GENOMIC DNA]</scope>
    <source>
        <strain evidence="1 2">DSM 14789</strain>
    </source>
</reference>
<evidence type="ECO:0000313" key="1">
    <source>
        <dbReference type="EMBL" id="SDL06396.1"/>
    </source>
</evidence>
<name>A0A1G9H0D2_9GAMM</name>
<keyword evidence="2" id="KW-1185">Reference proteome</keyword>
<dbReference type="EMBL" id="FNGI01000001">
    <property type="protein sequence ID" value="SDL06396.1"/>
    <property type="molecule type" value="Genomic_DNA"/>
</dbReference>
<protein>
    <submittedName>
        <fullName evidence="1">Uncharacterized protein</fullName>
    </submittedName>
</protein>